<evidence type="ECO:0000256" key="1">
    <source>
        <dbReference type="ARBA" id="ARBA00010645"/>
    </source>
</evidence>
<dbReference type="InterPro" id="IPR005346">
    <property type="entry name" value="RnfH"/>
</dbReference>
<dbReference type="EMBL" id="AM902716">
    <property type="protein sequence ID" value="CAP42854.1"/>
    <property type="molecule type" value="Genomic_DNA"/>
</dbReference>
<dbReference type="HAMAP" id="MF_00460">
    <property type="entry name" value="UPF0125_RnfH"/>
    <property type="match status" value="1"/>
</dbReference>
<dbReference type="InterPro" id="IPR037021">
    <property type="entry name" value="RnfH_sf"/>
</dbReference>
<dbReference type="PANTHER" id="PTHR37483">
    <property type="entry name" value="UPF0125 PROTEIN RATB"/>
    <property type="match status" value="1"/>
</dbReference>
<keyword evidence="5" id="KW-1185">Reference proteome</keyword>
<feature type="compositionally biased region" description="Basic and acidic residues" evidence="3">
    <location>
        <begin position="103"/>
        <end position="112"/>
    </location>
</feature>
<feature type="region of interest" description="Disordered" evidence="3">
    <location>
        <begin position="86"/>
        <end position="112"/>
    </location>
</feature>
<dbReference type="InterPro" id="IPR016155">
    <property type="entry name" value="Mopterin_synth/thiamin_S_b"/>
</dbReference>
<evidence type="ECO:0000256" key="2">
    <source>
        <dbReference type="HAMAP-Rule" id="MF_00460"/>
    </source>
</evidence>
<reference evidence="4 5" key="1">
    <citation type="journal article" date="2008" name="BMC Genomics">
        <title>The missing link: Bordetella petrii is endowed with both the metabolic versatility of environmental bacteria and virulence traits of pathogenic Bordetellae.</title>
        <authorList>
            <person name="Gross R."/>
            <person name="Guzman C.A."/>
            <person name="Sebaihia M."/>
            <person name="Martins Dos Santos V.A."/>
            <person name="Pieper D.H."/>
            <person name="Koebnik R."/>
            <person name="Lechner M."/>
            <person name="Bartels D."/>
            <person name="Buhrmester J."/>
            <person name="Choudhuri J.V."/>
            <person name="Ebensen T."/>
            <person name="Gaigalat L."/>
            <person name="Herrmann S."/>
            <person name="Khachane A.N."/>
            <person name="Larisch C."/>
            <person name="Link S."/>
            <person name="Linke B."/>
            <person name="Meyer F."/>
            <person name="Mormann S."/>
            <person name="Nakunst D."/>
            <person name="Rueckert C."/>
            <person name="Schneiker-Bekel S."/>
            <person name="Schulze K."/>
            <person name="Vorhoelter F.J."/>
            <person name="Yevsa T."/>
            <person name="Engle J.T."/>
            <person name="Goldman W.E."/>
            <person name="Puehler A."/>
            <person name="Goebel U.B."/>
            <person name="Goesmann A."/>
            <person name="Bloecker H."/>
            <person name="Kaiser O."/>
            <person name="Martinez-Arias R."/>
        </authorList>
    </citation>
    <scope>NUCLEOTIDE SEQUENCE [LARGE SCALE GENOMIC DNA]</scope>
    <source>
        <strain evidence="5">ATCC BAA-461 / DSM 12804 / CCUG 43448 / CIP 107267 / Se-1111R</strain>
    </source>
</reference>
<dbReference type="Proteomes" id="UP000001225">
    <property type="component" value="Chromosome"/>
</dbReference>
<dbReference type="KEGG" id="bpt:Bpet2512"/>
<evidence type="ECO:0000313" key="5">
    <source>
        <dbReference type="Proteomes" id="UP000001225"/>
    </source>
</evidence>
<dbReference type="STRING" id="94624.Bpet2512"/>
<proteinExistence type="inferred from homology"/>
<name>A9INN7_BORPD</name>
<evidence type="ECO:0000256" key="3">
    <source>
        <dbReference type="SAM" id="MobiDB-lite"/>
    </source>
</evidence>
<comment type="similarity">
    <text evidence="1 2">Belongs to the UPF0125 (RnfH) family.</text>
</comment>
<organism evidence="4 5">
    <name type="scientific">Bordetella petrii (strain ATCC BAA-461 / DSM 12804 / CCUG 43448 / CIP 107267 / Se-1111R)</name>
    <dbReference type="NCBI Taxonomy" id="340100"/>
    <lineage>
        <taxon>Bacteria</taxon>
        <taxon>Pseudomonadati</taxon>
        <taxon>Pseudomonadota</taxon>
        <taxon>Betaproteobacteria</taxon>
        <taxon>Burkholderiales</taxon>
        <taxon>Alcaligenaceae</taxon>
        <taxon>Bordetella</taxon>
    </lineage>
</organism>
<protein>
    <recommendedName>
        <fullName evidence="2">UPF0125 protein Bpet2512</fullName>
    </recommendedName>
</protein>
<dbReference type="Pfam" id="PF03658">
    <property type="entry name" value="Ub-RnfH"/>
    <property type="match status" value="1"/>
</dbReference>
<dbReference type="SUPFAM" id="SSF54285">
    <property type="entry name" value="MoaD/ThiS"/>
    <property type="match status" value="1"/>
</dbReference>
<dbReference type="PANTHER" id="PTHR37483:SF1">
    <property type="entry name" value="UPF0125 PROTEIN RATB"/>
    <property type="match status" value="1"/>
</dbReference>
<dbReference type="Gene3D" id="3.10.20.280">
    <property type="entry name" value="RnfH-like"/>
    <property type="match status" value="1"/>
</dbReference>
<dbReference type="eggNOG" id="COG2914">
    <property type="taxonomic scope" value="Bacteria"/>
</dbReference>
<gene>
    <name evidence="4" type="ordered locus">Bpet2512</name>
</gene>
<accession>A9INN7</accession>
<dbReference type="AlphaFoldDB" id="A9INN7"/>
<dbReference type="NCBIfam" id="NF002490">
    <property type="entry name" value="PRK01777.1"/>
    <property type="match status" value="1"/>
</dbReference>
<sequence>MANDAPLRVCVCHAESAASAWQCSLELPAHATVGDAVQASGFAARFPGKDAWQLGVGVFGKLCRADTPLADGDRVEIYRPLDFDPKESRRRRAEHRRAKAARQGRERPPGLL</sequence>
<feature type="compositionally biased region" description="Basic residues" evidence="3">
    <location>
        <begin position="88"/>
        <end position="102"/>
    </location>
</feature>
<evidence type="ECO:0000313" key="4">
    <source>
        <dbReference type="EMBL" id="CAP42854.1"/>
    </source>
</evidence>